<keyword evidence="4" id="KW-1185">Reference proteome</keyword>
<comment type="caution">
    <text evidence="3">The sequence shown here is derived from an EMBL/GenBank/DDBJ whole genome shotgun (WGS) entry which is preliminary data.</text>
</comment>
<evidence type="ECO:0000313" key="4">
    <source>
        <dbReference type="Proteomes" id="UP001464891"/>
    </source>
</evidence>
<dbReference type="PIRSF" id="PIRSF006487">
    <property type="entry name" value="GcvT"/>
    <property type="match status" value="1"/>
</dbReference>
<organism evidence="3 4">
    <name type="scientific">Trichocoleus desertorum GB2-A4</name>
    <dbReference type="NCBI Taxonomy" id="2933944"/>
    <lineage>
        <taxon>Bacteria</taxon>
        <taxon>Bacillati</taxon>
        <taxon>Cyanobacteriota</taxon>
        <taxon>Cyanophyceae</taxon>
        <taxon>Leptolyngbyales</taxon>
        <taxon>Trichocoleusaceae</taxon>
        <taxon>Trichocoleus</taxon>
    </lineage>
</organism>
<dbReference type="InterPro" id="IPR006222">
    <property type="entry name" value="GCVT_N"/>
</dbReference>
<evidence type="ECO:0000313" key="3">
    <source>
        <dbReference type="EMBL" id="MEP0818065.1"/>
    </source>
</evidence>
<dbReference type="PANTHER" id="PTHR43757">
    <property type="entry name" value="AMINOMETHYLTRANSFERASE"/>
    <property type="match status" value="1"/>
</dbReference>
<feature type="domain" description="GCVT N-terminal" evidence="2">
    <location>
        <begin position="5"/>
        <end position="257"/>
    </location>
</feature>
<dbReference type="Proteomes" id="UP001464891">
    <property type="component" value="Unassembled WGS sequence"/>
</dbReference>
<dbReference type="InterPro" id="IPR028896">
    <property type="entry name" value="GcvT/YgfZ/DmdA"/>
</dbReference>
<dbReference type="SUPFAM" id="SSF103025">
    <property type="entry name" value="Folate-binding domain"/>
    <property type="match status" value="1"/>
</dbReference>
<evidence type="ECO:0000256" key="1">
    <source>
        <dbReference type="ARBA" id="ARBA00022946"/>
    </source>
</evidence>
<dbReference type="Gene3D" id="3.30.1360.120">
    <property type="entry name" value="Probable tRNA modification gtpase trme, domain 1"/>
    <property type="match status" value="1"/>
</dbReference>
<name>A0ABV0J8G4_9CYAN</name>
<dbReference type="NCBIfam" id="TIGR03317">
    <property type="entry name" value="ygfZ_signature"/>
    <property type="match status" value="1"/>
</dbReference>
<protein>
    <submittedName>
        <fullName evidence="3">Folate-binding protein</fullName>
    </submittedName>
</protein>
<dbReference type="Pfam" id="PF01571">
    <property type="entry name" value="GCV_T"/>
    <property type="match status" value="1"/>
</dbReference>
<dbReference type="PANTHER" id="PTHR43757:SF14">
    <property type="entry name" value="GLYCINE CLEAVAGE T-PROTEIN FAMILY"/>
    <property type="match status" value="1"/>
</dbReference>
<dbReference type="InterPro" id="IPR027266">
    <property type="entry name" value="TrmE/GcvT-like"/>
</dbReference>
<dbReference type="EMBL" id="JAMPKM010000007">
    <property type="protein sequence ID" value="MEP0818065.1"/>
    <property type="molecule type" value="Genomic_DNA"/>
</dbReference>
<keyword evidence="1" id="KW-0809">Transit peptide</keyword>
<proteinExistence type="predicted"/>
<dbReference type="RefSeq" id="WP_190432486.1">
    <property type="nucleotide sequence ID" value="NZ_JAMPKM010000007.1"/>
</dbReference>
<gene>
    <name evidence="3" type="ORF">NC998_13270</name>
</gene>
<accession>A0ABV0J8G4</accession>
<dbReference type="InterPro" id="IPR017703">
    <property type="entry name" value="YgfZ/GCV_T_CS"/>
</dbReference>
<evidence type="ECO:0000259" key="2">
    <source>
        <dbReference type="Pfam" id="PF01571"/>
    </source>
</evidence>
<reference evidence="3 4" key="1">
    <citation type="submission" date="2022-04" db="EMBL/GenBank/DDBJ databases">
        <title>Positive selection, recombination, and allopatry shape intraspecific diversity of widespread and dominant cyanobacteria.</title>
        <authorList>
            <person name="Wei J."/>
            <person name="Shu W."/>
            <person name="Hu C."/>
        </authorList>
    </citation>
    <scope>NUCLEOTIDE SEQUENCE [LARGE SCALE GENOMIC DNA]</scope>
    <source>
        <strain evidence="3 4">GB2-A4</strain>
    </source>
</reference>
<sequence>MTQDLHQLQASAGATFEEIGSATIPVSFSNDSAALEAARTGVALCDRSHWGRMQISDADRQNFLHNQSTNDIKRLQPGQGCDTVFVTSTARTLDLASVYVTEETILLLVSPNRCQSLLDFLDRYIFFADRVKLTNLTNTTATFSLLGPQSDALLNKLGASSLIGQPNGNHALFSLGDSEVRVAVGSGLAIPGYTLFLAAESAASLWQQLVEGGAVPLGDRVWEQLRVQQGRPVPEHELTEDYNPLEAGLWQTLSFNKGCYIGQETIARLDTYKGVKQQLWGIRLSEPVAAGSTITLGDEKVGVLTSSTTIAQEAFGLGYIRTKAGGAGLQVQVGAAQGEVVPVPFLTYNRQ</sequence>